<feature type="domain" description="RCK C-terminal" evidence="2">
    <location>
        <begin position="135"/>
        <end position="218"/>
    </location>
</feature>
<dbReference type="PROSITE" id="PS51202">
    <property type="entry name" value="RCK_C"/>
    <property type="match status" value="1"/>
</dbReference>
<reference evidence="3 4" key="1">
    <citation type="submission" date="2017-09" db="EMBL/GenBank/DDBJ databases">
        <title>Depth-based differentiation of microbial function through sediment-hosted aquifers and enrichment of novel symbionts in the deep terrestrial subsurface.</title>
        <authorList>
            <person name="Probst A.J."/>
            <person name="Ladd B."/>
            <person name="Jarett J.K."/>
            <person name="Geller-Mcgrath D.E."/>
            <person name="Sieber C.M."/>
            <person name="Emerson J.B."/>
            <person name="Anantharaman K."/>
            <person name="Thomas B.C."/>
            <person name="Malmstrom R."/>
            <person name="Stieglmeier M."/>
            <person name="Klingl A."/>
            <person name="Woyke T."/>
            <person name="Ryan C.M."/>
            <person name="Banfield J.F."/>
        </authorList>
    </citation>
    <scope>NUCLEOTIDE SEQUENCE [LARGE SCALE GENOMIC DNA]</scope>
    <source>
        <strain evidence="3">CG11_big_fil_rev_8_21_14_0_20_42_13</strain>
    </source>
</reference>
<dbReference type="Gene3D" id="3.40.50.720">
    <property type="entry name" value="NAD(P)-binding Rossmann-like Domain"/>
    <property type="match status" value="1"/>
</dbReference>
<dbReference type="Pfam" id="PF02254">
    <property type="entry name" value="TrkA_N"/>
    <property type="match status" value="1"/>
</dbReference>
<accession>A0A2H0LZR8</accession>
<gene>
    <name evidence="3" type="ORF">COV72_00585</name>
</gene>
<dbReference type="Pfam" id="PF02080">
    <property type="entry name" value="TrkA_C"/>
    <property type="match status" value="1"/>
</dbReference>
<dbReference type="GO" id="GO:0006813">
    <property type="term" value="P:potassium ion transport"/>
    <property type="evidence" value="ECO:0007669"/>
    <property type="project" value="InterPro"/>
</dbReference>
<dbReference type="PANTHER" id="PTHR43833">
    <property type="entry name" value="POTASSIUM CHANNEL PROTEIN 2-RELATED-RELATED"/>
    <property type="match status" value="1"/>
</dbReference>
<dbReference type="AlphaFoldDB" id="A0A2H0LZR8"/>
<evidence type="ECO:0000259" key="2">
    <source>
        <dbReference type="PROSITE" id="PS51202"/>
    </source>
</evidence>
<dbReference type="SUPFAM" id="SSF116726">
    <property type="entry name" value="TrkA C-terminal domain-like"/>
    <property type="match status" value="1"/>
</dbReference>
<dbReference type="SUPFAM" id="SSF51735">
    <property type="entry name" value="NAD(P)-binding Rossmann-fold domains"/>
    <property type="match status" value="1"/>
</dbReference>
<organism evidence="3 4">
    <name type="scientific">Candidatus Ghiorseimicrobium undicola</name>
    <dbReference type="NCBI Taxonomy" id="1974746"/>
    <lineage>
        <taxon>Bacteria</taxon>
        <taxon>Pseudomonadati</taxon>
        <taxon>Candidatus Omnitrophota</taxon>
        <taxon>Candidatus Ghiorseimicrobium</taxon>
    </lineage>
</organism>
<dbReference type="GO" id="GO:0008324">
    <property type="term" value="F:monoatomic cation transmembrane transporter activity"/>
    <property type="evidence" value="ECO:0007669"/>
    <property type="project" value="InterPro"/>
</dbReference>
<evidence type="ECO:0000259" key="1">
    <source>
        <dbReference type="PROSITE" id="PS51201"/>
    </source>
</evidence>
<dbReference type="Proteomes" id="UP000229641">
    <property type="component" value="Unassembled WGS sequence"/>
</dbReference>
<evidence type="ECO:0000313" key="3">
    <source>
        <dbReference type="EMBL" id="PIQ89919.1"/>
    </source>
</evidence>
<dbReference type="InterPro" id="IPR050721">
    <property type="entry name" value="Trk_Ktr_HKT_K-transport"/>
</dbReference>
<dbReference type="PANTHER" id="PTHR43833:SF7">
    <property type="entry name" value="KTR SYSTEM POTASSIUM UPTAKE PROTEIN C"/>
    <property type="match status" value="1"/>
</dbReference>
<feature type="domain" description="RCK N-terminal" evidence="1">
    <location>
        <begin position="1"/>
        <end position="119"/>
    </location>
</feature>
<dbReference type="InterPro" id="IPR003148">
    <property type="entry name" value="RCK_N"/>
</dbReference>
<evidence type="ECO:0000313" key="4">
    <source>
        <dbReference type="Proteomes" id="UP000229641"/>
    </source>
</evidence>
<dbReference type="EMBL" id="PCWA01000010">
    <property type="protein sequence ID" value="PIQ89919.1"/>
    <property type="molecule type" value="Genomic_DNA"/>
</dbReference>
<dbReference type="InterPro" id="IPR006037">
    <property type="entry name" value="RCK_C"/>
</dbReference>
<comment type="caution">
    <text evidence="3">The sequence shown here is derived from an EMBL/GenBank/DDBJ whole genome shotgun (WGS) entry which is preliminary data.</text>
</comment>
<dbReference type="PROSITE" id="PS51201">
    <property type="entry name" value="RCK_N"/>
    <property type="match status" value="1"/>
</dbReference>
<sequence>MEQFMVIGLGNFGFNVASALSEAGKQVIAVDVNSKKAEEISDKVRKAVTADIRDRKALAELVSANKIDAAIISLGNRLEASILATVYLKELKVARIIAKASNEDHGTILQAVGANEVIFPEREIANKLARRLVKPNLIDYIPMAEEYGIVELCVPDDFIGKTLMELQLRNKYRVEVIAIKNVLSDKFTIVPGGNYKIEPDTVMVIVGKNEYIEKIKDR</sequence>
<name>A0A2H0LZR8_9BACT</name>
<dbReference type="InterPro" id="IPR036721">
    <property type="entry name" value="RCK_C_sf"/>
</dbReference>
<protein>
    <submittedName>
        <fullName evidence="3">Potassium transporter TrkA</fullName>
    </submittedName>
</protein>
<dbReference type="InterPro" id="IPR036291">
    <property type="entry name" value="NAD(P)-bd_dom_sf"/>
</dbReference>
<dbReference type="Gene3D" id="3.30.70.1450">
    <property type="entry name" value="Regulator of K+ conductance, C-terminal domain"/>
    <property type="match status" value="1"/>
</dbReference>
<proteinExistence type="predicted"/>